<dbReference type="GO" id="GO:0005886">
    <property type="term" value="C:plasma membrane"/>
    <property type="evidence" value="ECO:0007669"/>
    <property type="project" value="UniProtKB-SubCell"/>
</dbReference>
<organism evidence="10 11">
    <name type="scientific">Thermincola ferriacetica</name>
    <dbReference type="NCBI Taxonomy" id="281456"/>
    <lineage>
        <taxon>Bacteria</taxon>
        <taxon>Bacillati</taxon>
        <taxon>Bacillota</taxon>
        <taxon>Clostridia</taxon>
        <taxon>Eubacteriales</taxon>
        <taxon>Thermincolaceae</taxon>
        <taxon>Thermincola</taxon>
    </lineage>
</organism>
<accession>A0A0L6W3H1</accession>
<evidence type="ECO:0000313" key="10">
    <source>
        <dbReference type="EMBL" id="KNZ69639.1"/>
    </source>
</evidence>
<comment type="subcellular location">
    <subcellularLocation>
        <location evidence="7">Cell membrane</location>
        <topology evidence="7">Peripheral membrane protein</topology>
        <orientation evidence="7">Cytoplasmic side</orientation>
    </subcellularLocation>
</comment>
<keyword evidence="7 8" id="KW-0408">Iron</keyword>
<dbReference type="EC" id="7.1.1.-" evidence="7"/>
<keyword evidence="5 7" id="KW-1278">Translocase</keyword>
<sequence>MDVIKPNQVDELVRNNVVLSTVEAAFNWCRSRSLWPLTFGLACCAIEMMAAADTRYDLARFGSEVFRPSPRQCDLMIIAGTITKKMQPVVLRLYEQMAEPKYVLAMGSCAISGGPFVDSYNVVLGGDTFLPVDVYVPGCPPRPEALIYGIMQLREKVANPKKIARLKANG</sequence>
<keyword evidence="7 8" id="KW-0411">Iron-sulfur</keyword>
<dbReference type="PANTHER" id="PTHR11995">
    <property type="entry name" value="NADH DEHYDROGENASE"/>
    <property type="match status" value="1"/>
</dbReference>
<keyword evidence="2 7" id="KW-0813">Transport</keyword>
<comment type="cofactor">
    <cofactor evidence="7">
        <name>[4Fe-4S] cluster</name>
        <dbReference type="ChEBI" id="CHEBI:49883"/>
    </cofactor>
    <text evidence="7">Binds 1 [4Fe-4S] cluster.</text>
</comment>
<evidence type="ECO:0000256" key="2">
    <source>
        <dbReference type="ARBA" id="ARBA00022448"/>
    </source>
</evidence>
<name>A0A0L6W3H1_9FIRM</name>
<dbReference type="NCBIfam" id="TIGR01957">
    <property type="entry name" value="nuoB_fam"/>
    <property type="match status" value="1"/>
</dbReference>
<dbReference type="GO" id="GO:0008137">
    <property type="term" value="F:NADH dehydrogenase (ubiquinone) activity"/>
    <property type="evidence" value="ECO:0007669"/>
    <property type="project" value="InterPro"/>
</dbReference>
<proteinExistence type="inferred from homology"/>
<comment type="function">
    <text evidence="7">NDH-1 shuttles electrons from NADH, via FMN and iron-sulfur (Fe-S) centers, to quinones in the respiratory chain. The immediate electron acceptor for the enzyme in this species is believed to be a menaquinone. Couples the redox reaction to proton translocation (for every two electrons transferred, four hydrogen ions are translocated across the cytoplasmic membrane), and thus conserves the redox energy in a proton gradient.</text>
</comment>
<dbReference type="Pfam" id="PF01058">
    <property type="entry name" value="Oxidored_q6"/>
    <property type="match status" value="1"/>
</dbReference>
<feature type="binding site" evidence="7">
    <location>
        <position position="44"/>
    </location>
    <ligand>
        <name>[4Fe-4S] cluster</name>
        <dbReference type="ChEBI" id="CHEBI:49883"/>
    </ligand>
</feature>
<dbReference type="InterPro" id="IPR006137">
    <property type="entry name" value="NADH_UbQ_OxRdtase-like_20kDa"/>
</dbReference>
<evidence type="ECO:0000256" key="7">
    <source>
        <dbReference type="HAMAP-Rule" id="MF_01356"/>
    </source>
</evidence>
<keyword evidence="4 7" id="KW-0874">Quinone</keyword>
<keyword evidence="7" id="KW-1003">Cell membrane</keyword>
<keyword evidence="7" id="KW-0472">Membrane</keyword>
<comment type="catalytic activity">
    <reaction evidence="7">
        <text>a quinone + NADH + 5 H(+)(in) = a quinol + NAD(+) + 4 H(+)(out)</text>
        <dbReference type="Rhea" id="RHEA:57888"/>
        <dbReference type="ChEBI" id="CHEBI:15378"/>
        <dbReference type="ChEBI" id="CHEBI:24646"/>
        <dbReference type="ChEBI" id="CHEBI:57540"/>
        <dbReference type="ChEBI" id="CHEBI:57945"/>
        <dbReference type="ChEBI" id="CHEBI:132124"/>
    </reaction>
</comment>
<dbReference type="PROSITE" id="PS01150">
    <property type="entry name" value="COMPLEX1_20K"/>
    <property type="match status" value="1"/>
</dbReference>
<evidence type="ECO:0000256" key="4">
    <source>
        <dbReference type="ARBA" id="ARBA00022719"/>
    </source>
</evidence>
<dbReference type="AlphaFoldDB" id="A0A0L6W3H1"/>
<evidence type="ECO:0000256" key="6">
    <source>
        <dbReference type="ARBA" id="ARBA00023027"/>
    </source>
</evidence>
<dbReference type="SUPFAM" id="SSF56770">
    <property type="entry name" value="HydA/Nqo6-like"/>
    <property type="match status" value="1"/>
</dbReference>
<protein>
    <recommendedName>
        <fullName evidence="7">NADH-quinone oxidoreductase subunit B</fullName>
        <ecNumber evidence="7">7.1.1.-</ecNumber>
    </recommendedName>
    <alternativeName>
        <fullName evidence="7">NADH dehydrogenase I subunit B</fullName>
    </alternativeName>
    <alternativeName>
        <fullName evidence="7">NDH-1 subunit B</fullName>
    </alternativeName>
</protein>
<dbReference type="GO" id="GO:0015990">
    <property type="term" value="P:electron transport coupled proton transport"/>
    <property type="evidence" value="ECO:0007669"/>
    <property type="project" value="TreeGrafter"/>
</dbReference>
<evidence type="ECO:0000313" key="11">
    <source>
        <dbReference type="Proteomes" id="UP000037175"/>
    </source>
</evidence>
<dbReference type="GO" id="GO:0045271">
    <property type="term" value="C:respiratory chain complex I"/>
    <property type="evidence" value="ECO:0007669"/>
    <property type="project" value="TreeGrafter"/>
</dbReference>
<gene>
    <name evidence="7" type="primary">nuoB</name>
    <name evidence="10" type="ORF">Tfer_1660</name>
</gene>
<dbReference type="GO" id="GO:0009060">
    <property type="term" value="P:aerobic respiration"/>
    <property type="evidence" value="ECO:0007669"/>
    <property type="project" value="TreeGrafter"/>
</dbReference>
<dbReference type="InterPro" id="IPR006138">
    <property type="entry name" value="NADH_UQ_OxRdtase_20Kd_su"/>
</dbReference>
<evidence type="ECO:0000256" key="5">
    <source>
        <dbReference type="ARBA" id="ARBA00022967"/>
    </source>
</evidence>
<dbReference type="Gene3D" id="3.40.50.12280">
    <property type="match status" value="1"/>
</dbReference>
<evidence type="ECO:0000256" key="3">
    <source>
        <dbReference type="ARBA" id="ARBA00022485"/>
    </source>
</evidence>
<dbReference type="GO" id="GO:0051539">
    <property type="term" value="F:4 iron, 4 sulfur cluster binding"/>
    <property type="evidence" value="ECO:0007669"/>
    <property type="project" value="UniProtKB-KW"/>
</dbReference>
<reference evidence="11" key="1">
    <citation type="submission" date="2015-07" db="EMBL/GenBank/DDBJ databases">
        <title>Complete Genome of Thermincola ferriacetica strain Z-0001T.</title>
        <authorList>
            <person name="Lusk B."/>
            <person name="Badalamenti J.P."/>
            <person name="Parameswaran P."/>
            <person name="Bond D.R."/>
            <person name="Torres C.I."/>
        </authorList>
    </citation>
    <scope>NUCLEOTIDE SEQUENCE [LARGE SCALE GENOMIC DNA]</scope>
    <source>
        <strain evidence="11">Z-0001</strain>
    </source>
</reference>
<keyword evidence="3 7" id="KW-0004">4Fe-4S</keyword>
<dbReference type="GO" id="GO:0048038">
    <property type="term" value="F:quinone binding"/>
    <property type="evidence" value="ECO:0007669"/>
    <property type="project" value="UniProtKB-KW"/>
</dbReference>
<dbReference type="GO" id="GO:0050136">
    <property type="term" value="F:NADH dehydrogenase (quinone) (non-electrogenic) activity"/>
    <property type="evidence" value="ECO:0007669"/>
    <property type="project" value="UniProtKB-UniRule"/>
</dbReference>
<dbReference type="FunFam" id="3.40.50.12280:FF:000002">
    <property type="entry name" value="NADH-quinone oxidoreductase subunit B"/>
    <property type="match status" value="1"/>
</dbReference>
<dbReference type="PATRIC" id="fig|281456.6.peg.1772"/>
<evidence type="ECO:0000256" key="1">
    <source>
        <dbReference type="ARBA" id="ARBA00009173"/>
    </source>
</evidence>
<keyword evidence="7 8" id="KW-0479">Metal-binding</keyword>
<comment type="caution">
    <text evidence="10">The sequence shown here is derived from an EMBL/GenBank/DDBJ whole genome shotgun (WGS) entry which is preliminary data.</text>
</comment>
<evidence type="ECO:0000259" key="9">
    <source>
        <dbReference type="Pfam" id="PF01058"/>
    </source>
</evidence>
<comment type="similarity">
    <text evidence="1 7 8">Belongs to the complex I 20 kDa subunit family.</text>
</comment>
<dbReference type="NCBIfam" id="NF005012">
    <property type="entry name" value="PRK06411.1"/>
    <property type="match status" value="1"/>
</dbReference>
<dbReference type="Proteomes" id="UP000037175">
    <property type="component" value="Unassembled WGS sequence"/>
</dbReference>
<feature type="binding site" evidence="7">
    <location>
        <position position="109"/>
    </location>
    <ligand>
        <name>[4Fe-4S] cluster</name>
        <dbReference type="ChEBI" id="CHEBI:49883"/>
    </ligand>
</feature>
<feature type="binding site" evidence="7">
    <location>
        <position position="139"/>
    </location>
    <ligand>
        <name>[4Fe-4S] cluster</name>
        <dbReference type="ChEBI" id="CHEBI:49883"/>
    </ligand>
</feature>
<dbReference type="GO" id="GO:0005506">
    <property type="term" value="F:iron ion binding"/>
    <property type="evidence" value="ECO:0007669"/>
    <property type="project" value="UniProtKB-UniRule"/>
</dbReference>
<dbReference type="RefSeq" id="WP_013120887.1">
    <property type="nucleotide sequence ID" value="NZ_LGTE01000010.1"/>
</dbReference>
<dbReference type="PANTHER" id="PTHR11995:SF14">
    <property type="entry name" value="NADH DEHYDROGENASE [UBIQUINONE] IRON-SULFUR PROTEIN 7, MITOCHONDRIAL"/>
    <property type="match status" value="1"/>
</dbReference>
<dbReference type="EMBL" id="LGTE01000010">
    <property type="protein sequence ID" value="KNZ69639.1"/>
    <property type="molecule type" value="Genomic_DNA"/>
</dbReference>
<dbReference type="HAMAP" id="MF_01356">
    <property type="entry name" value="NDH1_NuoB"/>
    <property type="match status" value="1"/>
</dbReference>
<comment type="subunit">
    <text evidence="7">NDH-1 is composed of 14 different subunits. Subunits NuoB, C, D, E, F, and G constitute the peripheral sector of the complex.</text>
</comment>
<evidence type="ECO:0000256" key="8">
    <source>
        <dbReference type="RuleBase" id="RU004464"/>
    </source>
</evidence>
<keyword evidence="11" id="KW-1185">Reference proteome</keyword>
<keyword evidence="6 7" id="KW-0520">NAD</keyword>
<feature type="binding site" evidence="7">
    <location>
        <position position="43"/>
    </location>
    <ligand>
        <name>[4Fe-4S] cluster</name>
        <dbReference type="ChEBI" id="CHEBI:49883"/>
    </ligand>
</feature>
<feature type="domain" description="NADH:ubiquinone oxidoreductase-like 20kDa subunit" evidence="9">
    <location>
        <begin position="43"/>
        <end position="153"/>
    </location>
</feature>